<dbReference type="EMBL" id="JADBEL010000009">
    <property type="protein sequence ID" value="MBE1554883.1"/>
    <property type="molecule type" value="Genomic_DNA"/>
</dbReference>
<accession>A0A927R4H0</accession>
<proteinExistence type="predicted"/>
<organism evidence="1 2">
    <name type="scientific">Sporosarcina limicola</name>
    <dbReference type="NCBI Taxonomy" id="34101"/>
    <lineage>
        <taxon>Bacteria</taxon>
        <taxon>Bacillati</taxon>
        <taxon>Bacillota</taxon>
        <taxon>Bacilli</taxon>
        <taxon>Bacillales</taxon>
        <taxon>Caryophanaceae</taxon>
        <taxon>Sporosarcina</taxon>
    </lineage>
</organism>
<protein>
    <submittedName>
        <fullName evidence="1">Uncharacterized protein</fullName>
    </submittedName>
</protein>
<evidence type="ECO:0000313" key="1">
    <source>
        <dbReference type="EMBL" id="MBE1554883.1"/>
    </source>
</evidence>
<dbReference type="Proteomes" id="UP000658225">
    <property type="component" value="Unassembled WGS sequence"/>
</dbReference>
<reference evidence="1" key="1">
    <citation type="submission" date="2020-10" db="EMBL/GenBank/DDBJ databases">
        <title>Genomic Encyclopedia of Type Strains, Phase IV (KMG-IV): sequencing the most valuable type-strain genomes for metagenomic binning, comparative biology and taxonomic classification.</title>
        <authorList>
            <person name="Goeker M."/>
        </authorList>
    </citation>
    <scope>NUCLEOTIDE SEQUENCE</scope>
    <source>
        <strain evidence="1">DSM 13886</strain>
    </source>
</reference>
<gene>
    <name evidence="1" type="ORF">H4683_001961</name>
</gene>
<name>A0A927R4H0_9BACL</name>
<dbReference type="RefSeq" id="WP_192598632.1">
    <property type="nucleotide sequence ID" value="NZ_JADBEL010000009.1"/>
</dbReference>
<dbReference type="AlphaFoldDB" id="A0A927R4H0"/>
<sequence>MQYVVIQSLRNSIVMYSVRDVNIEIRLLYELYTVTSHLAVFNQTDTMSVEYDYTGTYACCVSTEHRHQTLAYHS</sequence>
<keyword evidence="2" id="KW-1185">Reference proteome</keyword>
<evidence type="ECO:0000313" key="2">
    <source>
        <dbReference type="Proteomes" id="UP000658225"/>
    </source>
</evidence>
<comment type="caution">
    <text evidence="1">The sequence shown here is derived from an EMBL/GenBank/DDBJ whole genome shotgun (WGS) entry which is preliminary data.</text>
</comment>